<proteinExistence type="predicted"/>
<evidence type="ECO:0000313" key="1">
    <source>
        <dbReference type="EMBL" id="KAJ0104702.1"/>
    </source>
</evidence>
<dbReference type="EMBL" id="CM047898">
    <property type="protein sequence ID" value="KAJ0104702.1"/>
    <property type="molecule type" value="Genomic_DNA"/>
</dbReference>
<name>A0ACC1BY69_9ROSI</name>
<gene>
    <name evidence="1" type="ORF">Patl1_17381</name>
</gene>
<reference evidence="2" key="1">
    <citation type="journal article" date="2023" name="G3 (Bethesda)">
        <title>Genome assembly and association tests identify interacting loci associated with vigor, precocity, and sex in interspecific pistachio rootstocks.</title>
        <authorList>
            <person name="Palmer W."/>
            <person name="Jacygrad E."/>
            <person name="Sagayaradj S."/>
            <person name="Cavanaugh K."/>
            <person name="Han R."/>
            <person name="Bertier L."/>
            <person name="Beede B."/>
            <person name="Kafkas S."/>
            <person name="Golino D."/>
            <person name="Preece J."/>
            <person name="Michelmore R."/>
        </authorList>
    </citation>
    <scope>NUCLEOTIDE SEQUENCE [LARGE SCALE GENOMIC DNA]</scope>
</reference>
<comment type="caution">
    <text evidence="1">The sequence shown here is derived from an EMBL/GenBank/DDBJ whole genome shotgun (WGS) entry which is preliminary data.</text>
</comment>
<protein>
    <submittedName>
        <fullName evidence="1">Uncharacterized protein</fullName>
    </submittedName>
</protein>
<keyword evidence="2" id="KW-1185">Reference proteome</keyword>
<dbReference type="Proteomes" id="UP001164250">
    <property type="component" value="Chromosome 2"/>
</dbReference>
<organism evidence="1 2">
    <name type="scientific">Pistacia atlantica</name>
    <dbReference type="NCBI Taxonomy" id="434234"/>
    <lineage>
        <taxon>Eukaryota</taxon>
        <taxon>Viridiplantae</taxon>
        <taxon>Streptophyta</taxon>
        <taxon>Embryophyta</taxon>
        <taxon>Tracheophyta</taxon>
        <taxon>Spermatophyta</taxon>
        <taxon>Magnoliopsida</taxon>
        <taxon>eudicotyledons</taxon>
        <taxon>Gunneridae</taxon>
        <taxon>Pentapetalae</taxon>
        <taxon>rosids</taxon>
        <taxon>malvids</taxon>
        <taxon>Sapindales</taxon>
        <taxon>Anacardiaceae</taxon>
        <taxon>Pistacia</taxon>
    </lineage>
</organism>
<accession>A0ACC1BY69</accession>
<evidence type="ECO:0000313" key="2">
    <source>
        <dbReference type="Proteomes" id="UP001164250"/>
    </source>
</evidence>
<sequence>MGLVYVVMEMTRCINITFLVKKLSHFKLMFLMLLAHLGLLKPPSPFQEVNSQEDPTATGYVLVIDGPNPSIVTVPLHIITSLIKKSLPVVQYSSFIERFGAHNDDEDTNSVCSVCLECIERNEEIRELRNCSHLFHRKCLDHWVDEGQVTCPLCRSLLFPAKGEMISY</sequence>